<evidence type="ECO:0000313" key="4">
    <source>
        <dbReference type="Proteomes" id="UP000027186"/>
    </source>
</evidence>
<name>A0A060DPV6_9PROT</name>
<dbReference type="RefSeq" id="WP_038529892.1">
    <property type="nucleotide sequence ID" value="NZ_CP007793.1"/>
</dbReference>
<dbReference type="EMBL" id="CP007793">
    <property type="protein sequence ID" value="AIB12904.1"/>
    <property type="molecule type" value="Genomic_DNA"/>
</dbReference>
<dbReference type="KEGG" id="abq:ABAZ39_13085"/>
<dbReference type="AlphaFoldDB" id="A0A060DPV6"/>
<dbReference type="Proteomes" id="UP000027186">
    <property type="component" value="Chromosome"/>
</dbReference>
<feature type="domain" description="Ribbon-helix-helix" evidence="2">
    <location>
        <begin position="3"/>
        <end position="76"/>
    </location>
</feature>
<feature type="compositionally biased region" description="Pro residues" evidence="1">
    <location>
        <begin position="126"/>
        <end position="137"/>
    </location>
</feature>
<organism evidence="3 4">
    <name type="scientific">Azospirillum argentinense</name>
    <dbReference type="NCBI Taxonomy" id="2970906"/>
    <lineage>
        <taxon>Bacteria</taxon>
        <taxon>Pseudomonadati</taxon>
        <taxon>Pseudomonadota</taxon>
        <taxon>Alphaproteobacteria</taxon>
        <taxon>Rhodospirillales</taxon>
        <taxon>Azospirillaceae</taxon>
        <taxon>Azospirillum</taxon>
    </lineage>
</organism>
<proteinExistence type="predicted"/>
<accession>A0A060DPV6</accession>
<reference evidence="3 4" key="1">
    <citation type="journal article" date="2014" name="Genome Announc.">
        <title>Complete Genome Sequence of the Model Rhizosphere Strain Azospirillum brasilense Az39, Successfully Applied in Agriculture.</title>
        <authorList>
            <person name="Rivera D."/>
            <person name="Revale S."/>
            <person name="Molina R."/>
            <person name="Gualpa J."/>
            <person name="Puente M."/>
            <person name="Maroniche G."/>
            <person name="Paris G."/>
            <person name="Baker D."/>
            <person name="Clavijo B."/>
            <person name="McLay K."/>
            <person name="Spaepen S."/>
            <person name="Perticari A."/>
            <person name="Vazquez M."/>
            <person name="Wisniewski-Dye F."/>
            <person name="Watkins C."/>
            <person name="Martinez-Abarca F."/>
            <person name="Vanderleyden J."/>
            <person name="Cassan F."/>
        </authorList>
    </citation>
    <scope>NUCLEOTIDE SEQUENCE [LARGE SCALE GENOMIC DNA]</scope>
    <source>
        <strain evidence="3 4">Az39</strain>
    </source>
</reference>
<evidence type="ECO:0000313" key="3">
    <source>
        <dbReference type="EMBL" id="AIB12904.1"/>
    </source>
</evidence>
<dbReference type="Pfam" id="PF13467">
    <property type="entry name" value="RHH_4"/>
    <property type="match status" value="1"/>
</dbReference>
<dbReference type="Gene3D" id="1.10.3990.20">
    <property type="entry name" value="protein bp1543"/>
    <property type="match status" value="1"/>
</dbReference>
<sequence length="137" mass="14726">MLTSRTVLVRGRPVSVRLEDAYWDDLAGIARREGMSLDDLCASVADRARRLQDPASVGLSQARWLAEALRVFTVAYFRTALAAAEATAPGRRAPPVTATPGEPRANAVHTCHLMATLGAWSQPPGHSAPPAPRPPRH</sequence>
<feature type="region of interest" description="Disordered" evidence="1">
    <location>
        <begin position="118"/>
        <end position="137"/>
    </location>
</feature>
<evidence type="ECO:0000256" key="1">
    <source>
        <dbReference type="SAM" id="MobiDB-lite"/>
    </source>
</evidence>
<dbReference type="InterPro" id="IPR027373">
    <property type="entry name" value="RHH_dom"/>
</dbReference>
<dbReference type="InterPro" id="IPR038268">
    <property type="entry name" value="RHH_sf"/>
</dbReference>
<protein>
    <recommendedName>
        <fullName evidence="2">Ribbon-helix-helix domain-containing protein</fullName>
    </recommendedName>
</protein>
<evidence type="ECO:0000259" key="2">
    <source>
        <dbReference type="Pfam" id="PF13467"/>
    </source>
</evidence>
<gene>
    <name evidence="3" type="ORF">ABAZ39_13085</name>
</gene>